<keyword evidence="2" id="KW-1185">Reference proteome</keyword>
<reference evidence="1 2" key="1">
    <citation type="submission" date="2024-06" db="EMBL/GenBank/DDBJ databases">
        <title>Lysinibacillus zambalefons sp. nov., a Novel Firmicute Isolated from the Poon Bato Zambales Hyperalkaline Spring.</title>
        <authorList>
            <person name="Aja J.A."/>
            <person name="Lazaro J.E.H."/>
            <person name="Llorin L.D."/>
            <person name="Lim K.R."/>
            <person name="Teodosio J."/>
            <person name="Dalisay D.S."/>
        </authorList>
    </citation>
    <scope>NUCLEOTIDE SEQUENCE [LARGE SCALE GENOMIC DNA]</scope>
    <source>
        <strain evidence="1 2">M3</strain>
    </source>
</reference>
<sequence length="273" mass="32571">MVMNKYYKEKEYIEGLLKKTKLDTGIRSDLKVLAKYYKYVGQNKEDIEKSLYEFCEKKCKGWFNKVRHYKMIDNAVNYSLKEDSKLIQIESIPITKYEMNFIESLEYDELDKKIIFSLLVINKLNNERLKLRGVNTKNNYFGGSGEYSYKSLMDTLNEKLTRTYREKGIHKTIKQFNDDEITRTTNRLSLELLFLNQIEEDDKLAIEVNDFDNIGLAYEFYYESKKVKTCIKCKRLIRVTNGNKKYCNKCKSEILKIQNRIADKKYKSKMRES</sequence>
<accession>A0ABV1MRV0</accession>
<proteinExistence type="predicted"/>
<protein>
    <submittedName>
        <fullName evidence="1">Uncharacterized protein</fullName>
    </submittedName>
</protein>
<dbReference type="EMBL" id="JBEGDG010000007">
    <property type="protein sequence ID" value="MEQ6355238.1"/>
    <property type="molecule type" value="Genomic_DNA"/>
</dbReference>
<dbReference type="RefSeq" id="WP_349659867.1">
    <property type="nucleotide sequence ID" value="NZ_JBEGDG010000007.1"/>
</dbReference>
<organism evidence="1 2">
    <name type="scientific">Lysinibacillus zambalensis</name>
    <dbReference type="NCBI Taxonomy" id="3160866"/>
    <lineage>
        <taxon>Bacteria</taxon>
        <taxon>Bacillati</taxon>
        <taxon>Bacillota</taxon>
        <taxon>Bacilli</taxon>
        <taxon>Bacillales</taxon>
        <taxon>Bacillaceae</taxon>
        <taxon>Lysinibacillus</taxon>
    </lineage>
</organism>
<name>A0ABV1MRV0_9BACI</name>
<comment type="caution">
    <text evidence="1">The sequence shown here is derived from an EMBL/GenBank/DDBJ whole genome shotgun (WGS) entry which is preliminary data.</text>
</comment>
<dbReference type="Proteomes" id="UP001478862">
    <property type="component" value="Unassembled WGS sequence"/>
</dbReference>
<gene>
    <name evidence="1" type="ORF">ABNX05_11470</name>
</gene>
<evidence type="ECO:0000313" key="1">
    <source>
        <dbReference type="EMBL" id="MEQ6355238.1"/>
    </source>
</evidence>
<evidence type="ECO:0000313" key="2">
    <source>
        <dbReference type="Proteomes" id="UP001478862"/>
    </source>
</evidence>